<dbReference type="Gene3D" id="3.40.50.12670">
    <property type="match status" value="1"/>
</dbReference>
<dbReference type="FunFam" id="3.40.50.1820:FF:000072">
    <property type="entry name" value="Serine carboxypeptidase-like 19"/>
    <property type="match status" value="1"/>
</dbReference>
<dbReference type="Gene3D" id="3.40.50.1820">
    <property type="entry name" value="alpha/beta hydrolase"/>
    <property type="match status" value="2"/>
</dbReference>
<dbReference type="GO" id="GO:0019748">
    <property type="term" value="P:secondary metabolic process"/>
    <property type="evidence" value="ECO:0007669"/>
    <property type="project" value="TreeGrafter"/>
</dbReference>
<evidence type="ECO:0000313" key="3">
    <source>
        <dbReference type="EMBL" id="KAF2294097.1"/>
    </source>
</evidence>
<dbReference type="EMBL" id="JAAGAX010000013">
    <property type="protein sequence ID" value="KAF2294097.1"/>
    <property type="molecule type" value="Genomic_DNA"/>
</dbReference>
<dbReference type="InterPro" id="IPR029058">
    <property type="entry name" value="AB_hydrolase_fold"/>
</dbReference>
<gene>
    <name evidence="3" type="ORF">GH714_007470</name>
</gene>
<comment type="caution">
    <text evidence="3">The sequence shown here is derived from an EMBL/GenBank/DDBJ whole genome shotgun (WGS) entry which is preliminary data.</text>
</comment>
<keyword evidence="4" id="KW-1185">Reference proteome</keyword>
<reference evidence="3 4" key="1">
    <citation type="journal article" date="2020" name="Mol. Plant">
        <title>The Chromosome-Based Rubber Tree Genome Provides New Insights into Spurge Genome Evolution and Rubber Biosynthesis.</title>
        <authorList>
            <person name="Liu J."/>
            <person name="Shi C."/>
            <person name="Shi C.C."/>
            <person name="Li W."/>
            <person name="Zhang Q.J."/>
            <person name="Zhang Y."/>
            <person name="Li K."/>
            <person name="Lu H.F."/>
            <person name="Shi C."/>
            <person name="Zhu S.T."/>
            <person name="Xiao Z.Y."/>
            <person name="Nan H."/>
            <person name="Yue Y."/>
            <person name="Zhu X.G."/>
            <person name="Wu Y."/>
            <person name="Hong X.N."/>
            <person name="Fan G.Y."/>
            <person name="Tong Y."/>
            <person name="Zhang D."/>
            <person name="Mao C.L."/>
            <person name="Liu Y.L."/>
            <person name="Hao S.J."/>
            <person name="Liu W.Q."/>
            <person name="Lv M.Q."/>
            <person name="Zhang H.B."/>
            <person name="Liu Y."/>
            <person name="Hu-Tang G.R."/>
            <person name="Wang J.P."/>
            <person name="Wang J.H."/>
            <person name="Sun Y.H."/>
            <person name="Ni S.B."/>
            <person name="Chen W.B."/>
            <person name="Zhang X.C."/>
            <person name="Jiao Y.N."/>
            <person name="Eichler E.E."/>
            <person name="Li G.H."/>
            <person name="Liu X."/>
            <person name="Gao L.Z."/>
        </authorList>
    </citation>
    <scope>NUCLEOTIDE SEQUENCE [LARGE SCALE GENOMIC DNA]</scope>
    <source>
        <strain evidence="4">cv. GT1</strain>
        <tissue evidence="3">Leaf</tissue>
    </source>
</reference>
<keyword evidence="2" id="KW-0732">Signal</keyword>
<dbReference type="FunFam" id="3.40.50.12670:FF:000002">
    <property type="entry name" value="Carboxypeptidase"/>
    <property type="match status" value="2"/>
</dbReference>
<dbReference type="Pfam" id="PF00450">
    <property type="entry name" value="Peptidase_S10"/>
    <property type="match status" value="2"/>
</dbReference>
<feature type="chain" id="PRO_5025580505" evidence="2">
    <location>
        <begin position="31"/>
        <end position="865"/>
    </location>
</feature>
<proteinExistence type="inferred from homology"/>
<organism evidence="3 4">
    <name type="scientific">Hevea brasiliensis</name>
    <name type="common">Para rubber tree</name>
    <name type="synonym">Siphonia brasiliensis</name>
    <dbReference type="NCBI Taxonomy" id="3981"/>
    <lineage>
        <taxon>Eukaryota</taxon>
        <taxon>Viridiplantae</taxon>
        <taxon>Streptophyta</taxon>
        <taxon>Embryophyta</taxon>
        <taxon>Tracheophyta</taxon>
        <taxon>Spermatophyta</taxon>
        <taxon>Magnoliopsida</taxon>
        <taxon>eudicotyledons</taxon>
        <taxon>Gunneridae</taxon>
        <taxon>Pentapetalae</taxon>
        <taxon>rosids</taxon>
        <taxon>fabids</taxon>
        <taxon>Malpighiales</taxon>
        <taxon>Euphorbiaceae</taxon>
        <taxon>Crotonoideae</taxon>
        <taxon>Micrandreae</taxon>
        <taxon>Hevea</taxon>
    </lineage>
</organism>
<dbReference type="Proteomes" id="UP000467840">
    <property type="component" value="Chromosome 7"/>
</dbReference>
<name>A0A6A6KZY8_HEVBR</name>
<dbReference type="PANTHER" id="PTHR11802:SF400">
    <property type="entry name" value="SERINE CARBOXYPEPTIDASE-LIKE PROTEIN"/>
    <property type="match status" value="1"/>
</dbReference>
<evidence type="ECO:0000256" key="1">
    <source>
        <dbReference type="ARBA" id="ARBA00009431"/>
    </source>
</evidence>
<dbReference type="PRINTS" id="PR00724">
    <property type="entry name" value="CRBOXYPTASEC"/>
</dbReference>
<protein>
    <submittedName>
        <fullName evidence="3">Uncharacterized protein</fullName>
    </submittedName>
</protein>
<feature type="signal peptide" evidence="2">
    <location>
        <begin position="1"/>
        <end position="30"/>
    </location>
</feature>
<comment type="similarity">
    <text evidence="1">Belongs to the peptidase S10 family.</text>
</comment>
<dbReference type="GO" id="GO:0006508">
    <property type="term" value="P:proteolysis"/>
    <property type="evidence" value="ECO:0007669"/>
    <property type="project" value="InterPro"/>
</dbReference>
<dbReference type="PANTHER" id="PTHR11802">
    <property type="entry name" value="SERINE PROTEASE FAMILY S10 SERINE CARBOXYPEPTIDASE"/>
    <property type="match status" value="1"/>
</dbReference>
<dbReference type="AlphaFoldDB" id="A0A6A6KZY8"/>
<dbReference type="SUPFAM" id="SSF53474">
    <property type="entry name" value="alpha/beta-Hydrolases"/>
    <property type="match status" value="2"/>
</dbReference>
<dbReference type="GO" id="GO:0016747">
    <property type="term" value="F:acyltransferase activity, transferring groups other than amino-acyl groups"/>
    <property type="evidence" value="ECO:0007669"/>
    <property type="project" value="TreeGrafter"/>
</dbReference>
<evidence type="ECO:0000256" key="2">
    <source>
        <dbReference type="SAM" id="SignalP"/>
    </source>
</evidence>
<sequence length="865" mass="98310">MPLISGRYSILSTACIHLLLLFFVAEYAESGMIVQTLPGFSGVLPFKLETGYVTVNESELFYLFVESQGKPKQDPLLVYLIGGPGCSALNGFFFQTGPLLLNTSDYSGGLPQLFYNEYTWTKTSSIIFLDGPVGTGYSYATSSQGYYTSDTESVAQTHVFLRKWLADHQEYVENQFFIASDSYSGIITPVLAQAIIDGNEAGLQPTINLQGIVSGSPHTNYSLEANSKIPLAYSLALIPRNLYESAKNSCNENYVDVDSSNAECLEDLEEIDECIDPVNDENILDPKCAELFPKASDDEQRVRRSLIAHSRNLRFPFFKTQDYWCRNFEYKLIDIWANDKSVQDALHVRRGTIKQWYRCNNSIPDNTYTYNIGSAADYYKNLTNYGTQVLIYSADHDLVVPYISSLEWIDSLNLNVDYAWRPWFVHGQVAGYTLRNEYHGFRLTFATLKGAGHSPTQYKPVECYNMFERWIHYYPLYVTVNESELFYLFVESQGKPKQDPLLVYLIGGPGCSALNGFFFQTGPLVLNTSDYSGGLPQLFYNEYTWTKTSSIIFLDAPVGSGYSYATSSQGYYTSDTESMAQTHVFLRKANHQEYVENQFFIASDSYSGVITPILALAIIDGNEAGLQPTVNLQGILSRSPHTNSSLEANSKIPLAYSLALISRSLYECIDPVNDENILEPKCAALSPKPDDEQHASRSLIAHSRNVCLPFFKNQDYWCRNFEYKLLDIWANDKRVQDALHVRRGTIKQWYRCNISLQENTYTYNIESAVDYYKNLTSFGTQVLLYSGDHDLVVPYISTLDWIESLNLNEDYAWRPWFVHGQVAGNEYNGFRLTFATLKGAGHSPTQYKPLECYNMFERWIHYYPL</sequence>
<evidence type="ECO:0000313" key="4">
    <source>
        <dbReference type="Proteomes" id="UP000467840"/>
    </source>
</evidence>
<dbReference type="GO" id="GO:0004185">
    <property type="term" value="F:serine-type carboxypeptidase activity"/>
    <property type="evidence" value="ECO:0007669"/>
    <property type="project" value="InterPro"/>
</dbReference>
<accession>A0A6A6KZY8</accession>
<dbReference type="InterPro" id="IPR001563">
    <property type="entry name" value="Peptidase_S10"/>
</dbReference>